<dbReference type="Proteomes" id="UP000643701">
    <property type="component" value="Unassembled WGS sequence"/>
</dbReference>
<evidence type="ECO:0008006" key="3">
    <source>
        <dbReference type="Google" id="ProtNLM"/>
    </source>
</evidence>
<protein>
    <recommendedName>
        <fullName evidence="3">Lipoprotein</fullName>
    </recommendedName>
</protein>
<evidence type="ECO:0000313" key="1">
    <source>
        <dbReference type="EMBL" id="NGZ90140.1"/>
    </source>
</evidence>
<dbReference type="EMBL" id="JAANAS010000051">
    <property type="protein sequence ID" value="NGZ90140.1"/>
    <property type="molecule type" value="Genomic_DNA"/>
</dbReference>
<keyword evidence="2" id="KW-1185">Reference proteome</keyword>
<reference evidence="1" key="1">
    <citation type="submission" date="2020-03" db="EMBL/GenBank/DDBJ databases">
        <title>Psychroflexus Maritimus sp. nov., isolate from marine sediment.</title>
        <authorList>
            <person name="Zhong Y.-L."/>
        </authorList>
    </citation>
    <scope>NUCLEOTIDE SEQUENCE</scope>
    <source>
        <strain evidence="1">C1</strain>
    </source>
</reference>
<gene>
    <name evidence="1" type="ORF">G7034_07735</name>
</gene>
<organism evidence="1 2">
    <name type="scientific">Psychroflexus maritimus</name>
    <dbReference type="NCBI Taxonomy" id="2714865"/>
    <lineage>
        <taxon>Bacteria</taxon>
        <taxon>Pseudomonadati</taxon>
        <taxon>Bacteroidota</taxon>
        <taxon>Flavobacteriia</taxon>
        <taxon>Flavobacteriales</taxon>
        <taxon>Flavobacteriaceae</taxon>
        <taxon>Psychroflexus</taxon>
    </lineage>
</organism>
<accession>A0A967DYT0</accession>
<sequence>MKRILICVSLIVTFIACKSSKEINKNKMLFEGCPEGGECTFEMIENTRVFMAGDEQMGYFPKLENSESTHTVKISYIKETEEGIMDDEYREVFYFSIGQEESQMRLTNENLEKASLIYGRICACRGQTGYEKINQGTLKVNLTKHYNKVDFKIKTKKFPILMSEAKIEKPN</sequence>
<dbReference type="AlphaFoldDB" id="A0A967DYT0"/>
<comment type="caution">
    <text evidence="1">The sequence shown here is derived from an EMBL/GenBank/DDBJ whole genome shotgun (WGS) entry which is preliminary data.</text>
</comment>
<evidence type="ECO:0000313" key="2">
    <source>
        <dbReference type="Proteomes" id="UP000643701"/>
    </source>
</evidence>
<dbReference type="PROSITE" id="PS51257">
    <property type="entry name" value="PROKAR_LIPOPROTEIN"/>
    <property type="match status" value="1"/>
</dbReference>
<name>A0A967DYT0_9FLAO</name>
<dbReference type="RefSeq" id="WP_166400395.1">
    <property type="nucleotide sequence ID" value="NZ_JAANAS010000051.1"/>
</dbReference>
<proteinExistence type="predicted"/>